<gene>
    <name evidence="1" type="ORF">JOF47_000453</name>
</gene>
<sequence>MNAAEELFSSGETGLGTELLAVSLQNLEGTKSERLRGVVLRKLDSWIKELGGKAWGNLAKAP</sequence>
<dbReference type="Proteomes" id="UP001296993">
    <property type="component" value="Unassembled WGS sequence"/>
</dbReference>
<protein>
    <submittedName>
        <fullName evidence="1">Uncharacterized protein</fullName>
    </submittedName>
</protein>
<name>A0ABS4X8Z3_9MICC</name>
<reference evidence="1 2" key="1">
    <citation type="submission" date="2021-03" db="EMBL/GenBank/DDBJ databases">
        <title>Sequencing the genomes of 1000 actinobacteria strains.</title>
        <authorList>
            <person name="Klenk H.-P."/>
        </authorList>
    </citation>
    <scope>NUCLEOTIDE SEQUENCE [LARGE SCALE GENOMIC DNA]</scope>
    <source>
        <strain evidence="1 2">DSM 15797</strain>
    </source>
</reference>
<proteinExistence type="predicted"/>
<evidence type="ECO:0000313" key="2">
    <source>
        <dbReference type="Proteomes" id="UP001296993"/>
    </source>
</evidence>
<comment type="caution">
    <text evidence="1">The sequence shown here is derived from an EMBL/GenBank/DDBJ whole genome shotgun (WGS) entry which is preliminary data.</text>
</comment>
<accession>A0ABS4X8Z3</accession>
<evidence type="ECO:0000313" key="1">
    <source>
        <dbReference type="EMBL" id="MBP2384942.1"/>
    </source>
</evidence>
<keyword evidence="2" id="KW-1185">Reference proteome</keyword>
<dbReference type="RefSeq" id="WP_209995690.1">
    <property type="nucleotide sequence ID" value="NZ_BAAAJY010000006.1"/>
</dbReference>
<organism evidence="1 2">
    <name type="scientific">Paeniglutamicibacter kerguelensis</name>
    <dbReference type="NCBI Taxonomy" id="254788"/>
    <lineage>
        <taxon>Bacteria</taxon>
        <taxon>Bacillati</taxon>
        <taxon>Actinomycetota</taxon>
        <taxon>Actinomycetes</taxon>
        <taxon>Micrococcales</taxon>
        <taxon>Micrococcaceae</taxon>
        <taxon>Paeniglutamicibacter</taxon>
    </lineage>
</organism>
<dbReference type="EMBL" id="JAGIOF010000001">
    <property type="protein sequence ID" value="MBP2384942.1"/>
    <property type="molecule type" value="Genomic_DNA"/>
</dbReference>